<keyword evidence="1" id="KW-1133">Transmembrane helix</keyword>
<feature type="transmembrane region" description="Helical" evidence="1">
    <location>
        <begin position="126"/>
        <end position="151"/>
    </location>
</feature>
<keyword evidence="1" id="KW-0812">Transmembrane</keyword>
<dbReference type="Proteomes" id="UP000306509">
    <property type="component" value="Unassembled WGS sequence"/>
</dbReference>
<dbReference type="EMBL" id="QGQD01000068">
    <property type="protein sequence ID" value="TLC99641.1"/>
    <property type="molecule type" value="Genomic_DNA"/>
</dbReference>
<protein>
    <submittedName>
        <fullName evidence="2">Uncharacterized protein</fullName>
    </submittedName>
</protein>
<evidence type="ECO:0000256" key="1">
    <source>
        <dbReference type="SAM" id="Phobius"/>
    </source>
</evidence>
<sequence>MDIRCKILGMFDIYIHSKREESEVSMKKIISLVLVMSLCFGLSASAYAYSPKQTVNREEFADIENGNFIIEYDNGHLYIIDGKCKIGGGIGRCSVQNKTFYTYFTRDQAIAALDAMKYGEGAVKSILGIMSGAWGFIGVTASVANLILTFFGGESAYQRNLENFVASGASTATIVYNTHCVNRGYVGGDPMYDYEIDSVSMTW</sequence>
<reference evidence="2 3" key="1">
    <citation type="journal article" date="2019" name="Anaerobe">
        <title>Detection of Robinsoniella peoriensis in multiple bone samples of a trauma patient.</title>
        <authorList>
            <person name="Schrottner P."/>
            <person name="Hartwich K."/>
            <person name="Bunk B."/>
            <person name="Schober I."/>
            <person name="Helbig S."/>
            <person name="Rudolph W.W."/>
            <person name="Gunzer F."/>
        </authorList>
    </citation>
    <scope>NUCLEOTIDE SEQUENCE [LARGE SCALE GENOMIC DNA]</scope>
    <source>
        <strain evidence="2 3">DSM 106044</strain>
    </source>
</reference>
<organism evidence="2 3">
    <name type="scientific">Robinsoniella peoriensis</name>
    <dbReference type="NCBI Taxonomy" id="180332"/>
    <lineage>
        <taxon>Bacteria</taxon>
        <taxon>Bacillati</taxon>
        <taxon>Bacillota</taxon>
        <taxon>Clostridia</taxon>
        <taxon>Lachnospirales</taxon>
        <taxon>Lachnospiraceae</taxon>
        <taxon>Robinsoniella</taxon>
    </lineage>
</organism>
<gene>
    <name evidence="2" type="ORF">DSM106044_03593</name>
</gene>
<evidence type="ECO:0000313" key="3">
    <source>
        <dbReference type="Proteomes" id="UP000306509"/>
    </source>
</evidence>
<keyword evidence="1" id="KW-0472">Membrane</keyword>
<comment type="caution">
    <text evidence="2">The sequence shown here is derived from an EMBL/GenBank/DDBJ whole genome shotgun (WGS) entry which is preliminary data.</text>
</comment>
<name>A0A4U8Q4A0_9FIRM</name>
<evidence type="ECO:0000313" key="2">
    <source>
        <dbReference type="EMBL" id="TLC99641.1"/>
    </source>
</evidence>
<proteinExistence type="predicted"/>
<accession>A0A4U8Q4A0</accession>
<keyword evidence="3" id="KW-1185">Reference proteome</keyword>
<feature type="transmembrane region" description="Helical" evidence="1">
    <location>
        <begin position="29"/>
        <end position="49"/>
    </location>
</feature>
<dbReference type="AlphaFoldDB" id="A0A4U8Q4A0"/>